<evidence type="ECO:0000313" key="3">
    <source>
        <dbReference type="EMBL" id="MBB6629441.1"/>
    </source>
</evidence>
<protein>
    <submittedName>
        <fullName evidence="3">4-amino-4-deoxy-L-arabinose transferase</fullName>
    </submittedName>
</protein>
<organism evidence="3 4">
    <name type="scientific">Nocardioides luti</name>
    <dbReference type="NCBI Taxonomy" id="2761101"/>
    <lineage>
        <taxon>Bacteria</taxon>
        <taxon>Bacillati</taxon>
        <taxon>Actinomycetota</taxon>
        <taxon>Actinomycetes</taxon>
        <taxon>Propionibacteriales</taxon>
        <taxon>Nocardioidaceae</taxon>
        <taxon>Nocardioides</taxon>
    </lineage>
</organism>
<dbReference type="InterPro" id="IPR027417">
    <property type="entry name" value="P-loop_NTPase"/>
</dbReference>
<dbReference type="RefSeq" id="WP_185254769.1">
    <property type="nucleotide sequence ID" value="NZ_JACKXE010000002.1"/>
</dbReference>
<dbReference type="EMBL" id="JACKXE010000002">
    <property type="protein sequence ID" value="MBB6629441.1"/>
    <property type="molecule type" value="Genomic_DNA"/>
</dbReference>
<reference evidence="3 4" key="1">
    <citation type="submission" date="2020-08" db="EMBL/GenBank/DDBJ databases">
        <authorList>
            <person name="Seo M.-J."/>
        </authorList>
    </citation>
    <scope>NUCLEOTIDE SEQUENCE [LARGE SCALE GENOMIC DNA]</scope>
    <source>
        <strain evidence="3 4">KIGAM211</strain>
    </source>
</reference>
<name>A0A7X0VC69_9ACTN</name>
<evidence type="ECO:0000313" key="4">
    <source>
        <dbReference type="Proteomes" id="UP000523955"/>
    </source>
</evidence>
<dbReference type="SUPFAM" id="SSF52540">
    <property type="entry name" value="P-loop containing nucleoside triphosphate hydrolases"/>
    <property type="match status" value="1"/>
</dbReference>
<evidence type="ECO:0000259" key="2">
    <source>
        <dbReference type="Pfam" id="PF00485"/>
    </source>
</evidence>
<keyword evidence="3" id="KW-0808">Transferase</keyword>
<dbReference type="InterPro" id="IPR006083">
    <property type="entry name" value="PRK/URK"/>
</dbReference>
<gene>
    <name evidence="3" type="ORF">H5V45_19100</name>
</gene>
<dbReference type="GO" id="GO:0016301">
    <property type="term" value="F:kinase activity"/>
    <property type="evidence" value="ECO:0007669"/>
    <property type="project" value="InterPro"/>
</dbReference>
<dbReference type="Gene3D" id="3.40.50.300">
    <property type="entry name" value="P-loop containing nucleotide triphosphate hydrolases"/>
    <property type="match status" value="1"/>
</dbReference>
<keyword evidence="4" id="KW-1185">Reference proteome</keyword>
<dbReference type="AlphaFoldDB" id="A0A7X0VC69"/>
<feature type="compositionally biased region" description="Pro residues" evidence="1">
    <location>
        <begin position="188"/>
        <end position="200"/>
    </location>
</feature>
<proteinExistence type="predicted"/>
<sequence length="200" mass="20820">MASPSDPSAVVLALAESRPPTLGAGRLVCVDGPAGSGKTTLAAALLAARPDARVVHLDDLYDGWDGLPRITDQLDSLLRPLAAGGPGRYRRYDWVAGAYAETVVVEPSPLLVLEGVASGSRAHADLATVLVWVSAPADLRLARGLERDGAELAGPWRRWMADEAALFLREGTEARADVLVDGTGVRPPRAPGPPAPGPTP</sequence>
<dbReference type="Pfam" id="PF00485">
    <property type="entry name" value="PRK"/>
    <property type="match status" value="1"/>
</dbReference>
<feature type="region of interest" description="Disordered" evidence="1">
    <location>
        <begin position="181"/>
        <end position="200"/>
    </location>
</feature>
<evidence type="ECO:0000256" key="1">
    <source>
        <dbReference type="SAM" id="MobiDB-lite"/>
    </source>
</evidence>
<comment type="caution">
    <text evidence="3">The sequence shown here is derived from an EMBL/GenBank/DDBJ whole genome shotgun (WGS) entry which is preliminary data.</text>
</comment>
<dbReference type="GO" id="GO:0005524">
    <property type="term" value="F:ATP binding"/>
    <property type="evidence" value="ECO:0007669"/>
    <property type="project" value="InterPro"/>
</dbReference>
<accession>A0A7X0VC69</accession>
<dbReference type="Proteomes" id="UP000523955">
    <property type="component" value="Unassembled WGS sequence"/>
</dbReference>
<feature type="domain" description="Phosphoribulokinase/uridine kinase" evidence="2">
    <location>
        <begin position="72"/>
        <end position="151"/>
    </location>
</feature>